<gene>
    <name evidence="1" type="ORF">NCTC10295_01785</name>
</gene>
<keyword evidence="2" id="KW-1185">Reference proteome</keyword>
<dbReference type="PIRSF" id="PIRSF015283">
    <property type="entry name" value="Regulatory_RpfE"/>
    <property type="match status" value="1"/>
</dbReference>
<reference evidence="1 2" key="1">
    <citation type="submission" date="2018-06" db="EMBL/GenBank/DDBJ databases">
        <authorList>
            <consortium name="Pathogen Informatics"/>
            <person name="Doyle S."/>
        </authorList>
    </citation>
    <scope>NUCLEOTIDE SEQUENCE [LARGE SCALE GENOMIC DNA]</scope>
    <source>
        <strain evidence="1 2">NCTC10295</strain>
    </source>
</reference>
<dbReference type="AlphaFoldDB" id="A0A378UIL8"/>
<evidence type="ECO:0000313" key="2">
    <source>
        <dbReference type="Proteomes" id="UP000254651"/>
    </source>
</evidence>
<name>A0A378UIL8_BERDE</name>
<sequence length="381" mass="42140">MLIYHPHFPKFTPFILTRQPPGQQKICPCAAGAGGFAAGCFSRKMGVFPDFSAMKLTLALPALFRPADDAPPLPELPAFNQILRYGRVAHLPRRPSEFYARHLWRGSLLAHAKAFAGLPPEQPAAFASPVWQQMGMHQASIVGGEYLHIDAEEAARLCTELSAFYREDGWTFHVVRPDLWLLAKPSESDWQVAPLPDVCGQVGSSAQACGADALEWLAKQTEIQMWLHAHPVNQTRAAQGLPALNGLWLWQDATGEQTADWVAASSPWAQFAEGEKIDAPYNFAALLAHIEETARPVSEAVVWLDDLAATVHMGDVSAYCDILESWETHWFAPLLGALRTGRVRQLAVETDGEQGGSLVLTRRSLRAFWKKRRVFRGTGWA</sequence>
<dbReference type="InterPro" id="IPR016631">
    <property type="entry name" value="Regulatory_RpfE"/>
</dbReference>
<organism evidence="1 2">
    <name type="scientific">Bergeriella denitrificans</name>
    <name type="common">Neisseria denitrificans</name>
    <dbReference type="NCBI Taxonomy" id="494"/>
    <lineage>
        <taxon>Bacteria</taxon>
        <taxon>Pseudomonadati</taxon>
        <taxon>Pseudomonadota</taxon>
        <taxon>Betaproteobacteria</taxon>
        <taxon>Neisseriales</taxon>
        <taxon>Neisseriaceae</taxon>
        <taxon>Bergeriella</taxon>
    </lineage>
</organism>
<proteinExistence type="predicted"/>
<dbReference type="Proteomes" id="UP000254651">
    <property type="component" value="Unassembled WGS sequence"/>
</dbReference>
<protein>
    <submittedName>
        <fullName evidence="1">Uncharacterized protein conserved in bacteria</fullName>
    </submittedName>
</protein>
<evidence type="ECO:0000313" key="1">
    <source>
        <dbReference type="EMBL" id="STZ76990.1"/>
    </source>
</evidence>
<accession>A0A378UIL8</accession>
<dbReference type="EMBL" id="UGQS01000002">
    <property type="protein sequence ID" value="STZ76990.1"/>
    <property type="molecule type" value="Genomic_DNA"/>
</dbReference>